<evidence type="ECO:0000256" key="7">
    <source>
        <dbReference type="ARBA" id="ARBA00023163"/>
    </source>
</evidence>
<feature type="compositionally biased region" description="Low complexity" evidence="13">
    <location>
        <begin position="48"/>
        <end position="59"/>
    </location>
</feature>
<dbReference type="GeneTree" id="ENSGT00440000039837"/>
<evidence type="ECO:0000256" key="10">
    <source>
        <dbReference type="ARBA" id="ARBA00065932"/>
    </source>
</evidence>
<dbReference type="InterPro" id="IPR027417">
    <property type="entry name" value="P-loop_NTPase"/>
</dbReference>
<sequence length="2276" mass="248856">MYPSWGSNYGGGGGGGGHQPPSQQHFGAPRGQSPQGEGFGGGFGGYGAATPAAAPGSTFNSLREQHLQQMQQLQQLHHKQLQSVLHHDRNVNENPYGGGGGPAAESWQGNSGYGYGSTGTGAPSSYQEEYQSMQGPSPYQDEYQSMETGAPSPQLQPPQPKETQLPPSEENPPPSEANPQEQQQYWYKQHLQNLQRLKAEKAKQGQGDGPAPPPPNPQPHSAAAAPPPPTEPPKNAPPPPPPKEEPPPPPPPDDAKPAPTTQDPVEVARLQQLQSAAAQWQQAQQQRAGYQYQALMQHHAQLQTILNQYQQCIQQPAQLETMSMAMQLSHYETQQKQFGPVFGDWGRTFSQWQEQFQSYPHKDQLQNYELQWKQWQEQMNSTSAHLQERVTTLRAMQQQYGGGGGQYRTDQYSSSDRYGTGGYGDQYSQYGQYPHSGPDSQIQQVPMVSPSMPSQPGSQPSSTSGPMSQGPPPGQHGPSNAQRVGTSTGESQHGLSNAQRVGTPTGEPQHDLSNAQRVGTPTGEPQHGLSNAQRVGTPTGEPQHGLSNAQRVGTPTGEPHHGPPPGHQGPPPGHQGPPPGHQGPPPGHQGPPPGHQGPPPGHQGPPPGHQGPPPGHQGPPPGHQGPPPGHQGPPPGHQGPPPGHQGPQSEQYNLSGPLGRGAGPGGRGLARPPGPQGGQPPSYQGPRGPRFDGPRGNGPRFDQQQSGQQQRFNAPPGPRFNQQRPRFDQLGPRGPGPRFGQQGPHFDHPPRQSPPARFERPPGPSAPYIGPQPKPDTGKDTKLPQGKTDMPAGSKPPGIKPTGPAKPVAVSTTKQGALTEPGDMSEDMLESLGGFFVQNDPIPQTKAEADAAAAAASKDSKKEEVTPPAAAGAKHPSSVTPETASPAKNALKPGGPAGPLKTNVSNNNGPQGPQGPKPHGPEPPKTNTMTNQPAGLLGLMGRGRGGRGQPLGPVRGEEDGGRGRGEADGGMRGGRGRGEADGGMRGGRGRGEADGGMRGGRGRGEADGGMRGGRGRGEADGGMRGGRGLGEADGGMRGGRGRGEADGGMRGGRGRGEADGGLRGGRGRGEADGGMRGGRGEADGGMRGGRGEVDGGMRGGRGRGEADGRMRGGRGRGEADGGMREGRGRGGLWGRGGKQSGIPDFSPNTIPLGGGRTEDDMEGVPYDYRPPHDEMRSQHGGPEEDWQDWQQDPSLEKPEGPPLPEEEMWVPEEHYYPPEDYYEDPGRGGPPLGRGKPLDGHHWEEADPPPPEYWGEEGDPYWMDRRPPPHGMRGGPRALFPPGRGRPPRGRPGFMHQGGPRRPLPPPHGAIDPHEPLGSPMDPDDDMDPLGPPLHRDYNPRGPIHHDMMERDMRGRPPPPREMMDRDLMGPGGHPPYHDMEMDPGWPPGPGRPPHLGRDGPRGPPPPPHEMMERGGMRRRPLGPRGAPMGRGVMRHPPRSLEDLEGYPHEGYGEGFGGPGDDGYGRTLPPRDWPDHPSHEYDCEEEYYPQEPPRVGVWDRERGGPLPERDYSPYPSRGPPPPPDRFRDDEWADERERDRPPYPYEGDRERPPYPYEGEERGRGGELRSRDFPDDPSYRHDERSYPSPAEWERPRPPLPERNYPPDFEGHRPHYDGRPEPSRSDQGIPPSTPSQVPAPPSTGPDSSQEPASQGTGPGILALSQRQHEIILKAAQELKLIREMQENKTEGEALPITSDPKTELPAGLLGLEIPPEVRSALQATNLMSSLAPTKLTWGDTKPPDTGYVSTAPPVTPKTVDYGHGHDLGAATVERISYGERIVLRPDPLPDRERERSYEKEPLGPLRDPYHRDLYYDRRPVDPYMERREYSRERDMYREKAPMDFEREPYERERYPPRDDRPPPGHPPPRPGFRERDMREGSRTSRDGEEPYGRPGGYDRPPYERGPERGPERFDHGASPYGERRSYPEERGGGPTSSHPPPPPAAPPSRIEKKPETKNVEDLLKLPGRDTRPERIVIIMRGLPGSGKSHVAKLIRDKEVECGGAPPRVLGLDDYFMTEVEKMEKDQDTGKRVKLKCLEYEYEAEMEDTYRNSMLKTFRKTLDDGFFPFIIIDAINDRVKYFDQFWSAAKTKGFEVYLAEISADYQTCAKRNAHGRKMRDIQKMSSNWESSPRHMMRLDVRSLLQDAAIEEVEMEDFNPDDESLKKPKKNKEEEEEDVKGYIPQSKWEMDTSDAKLDKLDGLVMGGKRKREGDDFQLTDDYATRHSEPGKKRVRWADLEEQKDAERKRDIGFVVGQTDWEKITDQSGQIAQRALNRTKYF</sequence>
<feature type="compositionally biased region" description="Low complexity" evidence="13">
    <location>
        <begin position="697"/>
        <end position="710"/>
    </location>
</feature>
<dbReference type="FunFam" id="3.40.50.300:FF:000399">
    <property type="entry name" value="YLP motif containing 1"/>
    <property type="match status" value="1"/>
</dbReference>
<name>A0A8L0DUF8_ONCMY</name>
<feature type="compositionally biased region" description="Basic and acidic residues" evidence="13">
    <location>
        <begin position="1946"/>
        <end position="1964"/>
    </location>
</feature>
<dbReference type="Gene3D" id="3.40.50.300">
    <property type="entry name" value="P-loop containing nucleotide triphosphate hydrolases"/>
    <property type="match status" value="1"/>
</dbReference>
<reference evidence="15" key="3">
    <citation type="submission" date="2025-09" db="UniProtKB">
        <authorList>
            <consortium name="Ensembl"/>
        </authorList>
    </citation>
    <scope>IDENTIFICATION</scope>
</reference>
<keyword evidence="7" id="KW-0804">Transcription</keyword>
<dbReference type="Ensembl" id="ENSOMYT00000140143.1">
    <property type="protein sequence ID" value="ENSOMYP00000139619.1"/>
    <property type="gene ID" value="ENSOMYG00000073604.1"/>
</dbReference>
<dbReference type="SUPFAM" id="SSF52540">
    <property type="entry name" value="P-loop containing nucleoside triphosphate hydrolases"/>
    <property type="match status" value="1"/>
</dbReference>
<keyword evidence="16" id="KW-1185">Reference proteome</keyword>
<dbReference type="PANTHER" id="PTHR13413:SF0">
    <property type="entry name" value="YLP MOTIF-CONTAINING PROTEIN 1"/>
    <property type="match status" value="1"/>
</dbReference>
<feature type="compositionally biased region" description="Basic and acidic residues" evidence="13">
    <location>
        <begin position="1334"/>
        <end position="1355"/>
    </location>
</feature>
<dbReference type="InterPro" id="IPR026314">
    <property type="entry name" value="YLP_motif_con_p1"/>
</dbReference>
<feature type="compositionally biased region" description="Low complexity" evidence="13">
    <location>
        <begin position="443"/>
        <end position="468"/>
    </location>
</feature>
<feature type="region of interest" description="Disordered" evidence="13">
    <location>
        <begin position="1777"/>
        <end position="1964"/>
    </location>
</feature>
<protein>
    <recommendedName>
        <fullName evidence="11">YLP motif-containing protein 1</fullName>
    </recommendedName>
    <alternativeName>
        <fullName evidence="12">Nuclear protein ZAP3</fullName>
    </alternativeName>
</protein>
<feature type="compositionally biased region" description="Basic and acidic residues" evidence="13">
    <location>
        <begin position="1067"/>
        <end position="1095"/>
    </location>
</feature>
<feature type="compositionally biased region" description="Gly residues" evidence="13">
    <location>
        <begin position="1022"/>
        <end position="1038"/>
    </location>
</feature>
<feature type="compositionally biased region" description="Polar residues" evidence="13">
    <location>
        <begin position="480"/>
        <end position="502"/>
    </location>
</feature>
<feature type="compositionally biased region" description="Basic and acidic residues" evidence="13">
    <location>
        <begin position="1236"/>
        <end position="1245"/>
    </location>
</feature>
<reference evidence="15" key="2">
    <citation type="submission" date="2025-08" db="UniProtKB">
        <authorList>
            <consortium name="Ensembl"/>
        </authorList>
    </citation>
    <scope>IDENTIFICATION</scope>
</reference>
<evidence type="ECO:0000256" key="1">
    <source>
        <dbReference type="ARBA" id="ARBA00004324"/>
    </source>
</evidence>
<dbReference type="Pfam" id="PF13671">
    <property type="entry name" value="AAA_33"/>
    <property type="match status" value="1"/>
</dbReference>
<keyword evidence="5" id="KW-0832">Ubl conjugation</keyword>
<comment type="subcellular location">
    <subcellularLocation>
        <location evidence="1">Nucleus speckle</location>
    </subcellularLocation>
</comment>
<dbReference type="GO" id="GO:0016607">
    <property type="term" value="C:nuclear speck"/>
    <property type="evidence" value="ECO:0007669"/>
    <property type="project" value="UniProtKB-SubCell"/>
</dbReference>
<feature type="compositionally biased region" description="Basic and acidic residues" evidence="13">
    <location>
        <begin position="955"/>
        <end position="969"/>
    </location>
</feature>
<feature type="compositionally biased region" description="Basic and acidic residues" evidence="13">
    <location>
        <begin position="1524"/>
        <end position="1594"/>
    </location>
</feature>
<feature type="compositionally biased region" description="Pro residues" evidence="13">
    <location>
        <begin position="1934"/>
        <end position="1943"/>
    </location>
</feature>
<feature type="compositionally biased region" description="Polar residues" evidence="13">
    <location>
        <begin position="408"/>
        <end position="417"/>
    </location>
</feature>
<feature type="region of interest" description="Disordered" evidence="13">
    <location>
        <begin position="397"/>
        <end position="1659"/>
    </location>
</feature>
<evidence type="ECO:0000256" key="9">
    <source>
        <dbReference type="ARBA" id="ARBA00058677"/>
    </source>
</evidence>
<feature type="compositionally biased region" description="Basic and acidic residues" evidence="13">
    <location>
        <begin position="1102"/>
        <end position="1128"/>
    </location>
</feature>
<evidence type="ECO:0000259" key="14">
    <source>
        <dbReference type="Pfam" id="PF26583"/>
    </source>
</evidence>
<dbReference type="InterPro" id="IPR058903">
    <property type="entry name" value="Spectrin_YLPM1-like"/>
</dbReference>
<keyword evidence="6" id="KW-0805">Transcription regulation</keyword>
<feature type="compositionally biased region" description="Acidic residues" evidence="13">
    <location>
        <begin position="2148"/>
        <end position="2157"/>
    </location>
</feature>
<dbReference type="GO" id="GO:0032204">
    <property type="term" value="P:regulation of telomere maintenance"/>
    <property type="evidence" value="ECO:0007669"/>
    <property type="project" value="TreeGrafter"/>
</dbReference>
<dbReference type="Pfam" id="PF26583">
    <property type="entry name" value="Spectrin_YLPM1"/>
    <property type="match status" value="1"/>
</dbReference>
<feature type="compositionally biased region" description="Polar residues" evidence="13">
    <location>
        <begin position="122"/>
        <end position="153"/>
    </location>
</feature>
<organism evidence="15 16">
    <name type="scientific">Oncorhynchus mykiss</name>
    <name type="common">Rainbow trout</name>
    <name type="synonym">Salmo gairdneri</name>
    <dbReference type="NCBI Taxonomy" id="8022"/>
    <lineage>
        <taxon>Eukaryota</taxon>
        <taxon>Metazoa</taxon>
        <taxon>Chordata</taxon>
        <taxon>Craniata</taxon>
        <taxon>Vertebrata</taxon>
        <taxon>Euteleostomi</taxon>
        <taxon>Actinopterygii</taxon>
        <taxon>Neopterygii</taxon>
        <taxon>Teleostei</taxon>
        <taxon>Protacanthopterygii</taxon>
        <taxon>Salmoniformes</taxon>
        <taxon>Salmonidae</taxon>
        <taxon>Salmoninae</taxon>
        <taxon>Oncorhynchus</taxon>
    </lineage>
</organism>
<evidence type="ECO:0000256" key="5">
    <source>
        <dbReference type="ARBA" id="ARBA00022843"/>
    </source>
</evidence>
<feature type="region of interest" description="Disordered" evidence="13">
    <location>
        <begin position="1731"/>
        <end position="1762"/>
    </location>
</feature>
<feature type="domain" description="YLPM1-like spectrin repeat" evidence="14">
    <location>
        <begin position="285"/>
        <end position="402"/>
    </location>
</feature>
<feature type="compositionally biased region" description="Pro residues" evidence="13">
    <location>
        <begin position="913"/>
        <end position="924"/>
    </location>
</feature>
<feature type="compositionally biased region" description="Basic and acidic residues" evidence="13">
    <location>
        <begin position="1497"/>
        <end position="1511"/>
    </location>
</feature>
<feature type="compositionally biased region" description="Pro residues" evidence="13">
    <location>
        <begin position="1628"/>
        <end position="1640"/>
    </location>
</feature>
<keyword evidence="4" id="KW-1017">Isopeptide bond</keyword>
<feature type="compositionally biased region" description="Basic and acidic residues" evidence="13">
    <location>
        <begin position="1778"/>
        <end position="1859"/>
    </location>
</feature>
<feature type="compositionally biased region" description="Basic and acidic residues" evidence="13">
    <location>
        <begin position="1439"/>
        <end position="1452"/>
    </location>
</feature>
<evidence type="ECO:0000256" key="3">
    <source>
        <dbReference type="ARBA" id="ARBA00022491"/>
    </source>
</evidence>
<keyword evidence="3" id="KW-0678">Repressor</keyword>
<comment type="subunit">
    <text evidence="10">Interacts with PPP1CA and NCOA5. Forms a complex with ILF2, ILF3, KHDRBS1, RBMX, NCOA5 and PPP1CA.</text>
</comment>
<feature type="compositionally biased region" description="Gly residues" evidence="13">
    <location>
        <begin position="1129"/>
        <end position="1139"/>
    </location>
</feature>
<feature type="compositionally biased region" description="Basic and acidic residues" evidence="13">
    <location>
        <begin position="1868"/>
        <end position="1888"/>
    </location>
</feature>
<feature type="compositionally biased region" description="Pro residues" evidence="13">
    <location>
        <begin position="761"/>
        <end position="774"/>
    </location>
</feature>
<feature type="compositionally biased region" description="Basic and acidic residues" evidence="13">
    <location>
        <begin position="1472"/>
        <end position="1481"/>
    </location>
</feature>
<feature type="region of interest" description="Disordered" evidence="13">
    <location>
        <begin position="1"/>
        <end position="262"/>
    </location>
</feature>
<evidence type="ECO:0000256" key="13">
    <source>
        <dbReference type="SAM" id="MobiDB-lite"/>
    </source>
</evidence>
<feature type="compositionally biased region" description="Basic and acidic residues" evidence="13">
    <location>
        <begin position="1606"/>
        <end position="1621"/>
    </location>
</feature>
<feature type="region of interest" description="Disordered" evidence="13">
    <location>
        <begin position="2148"/>
        <end position="2175"/>
    </location>
</feature>
<feature type="compositionally biased region" description="Basic and acidic residues" evidence="13">
    <location>
        <begin position="1897"/>
        <end position="1928"/>
    </location>
</feature>
<dbReference type="PANTHER" id="PTHR13413">
    <property type="entry name" value="YLP MOTIF CONTAINING PROTEIN NUCLEAR PROTEIN ZAP"/>
    <property type="match status" value="1"/>
</dbReference>
<feature type="compositionally biased region" description="Gly residues" evidence="13">
    <location>
        <begin position="1453"/>
        <end position="1462"/>
    </location>
</feature>
<evidence type="ECO:0000313" key="16">
    <source>
        <dbReference type="Proteomes" id="UP000694395"/>
    </source>
</evidence>
<evidence type="ECO:0000256" key="2">
    <source>
        <dbReference type="ARBA" id="ARBA00022481"/>
    </source>
</evidence>
<feature type="compositionally biased region" description="Gly residues" evidence="13">
    <location>
        <begin position="938"/>
        <end position="949"/>
    </location>
</feature>
<evidence type="ECO:0000256" key="11">
    <source>
        <dbReference type="ARBA" id="ARBA00068971"/>
    </source>
</evidence>
<feature type="compositionally biased region" description="Polar residues" evidence="13">
    <location>
        <begin position="1641"/>
        <end position="1652"/>
    </location>
</feature>
<comment type="function">
    <text evidence="9">Plays a role in the reduction of telomerase activity during differentiation of embryonic stem cells by binding to the core promoter of TERT and controlling its down-regulation.</text>
</comment>
<feature type="compositionally biased region" description="Gly residues" evidence="13">
    <location>
        <begin position="8"/>
        <end position="18"/>
    </location>
</feature>
<dbReference type="Proteomes" id="UP000694395">
    <property type="component" value="Chromosome 8"/>
</dbReference>
<feature type="compositionally biased region" description="Low complexity" evidence="13">
    <location>
        <begin position="1423"/>
        <end position="1432"/>
    </location>
</feature>
<reference evidence="15" key="1">
    <citation type="submission" date="2020-07" db="EMBL/GenBank/DDBJ databases">
        <title>A long reads based de novo assembly of the rainbow trout Arlee double haploid line genome.</title>
        <authorList>
            <person name="Gao G."/>
            <person name="Palti Y."/>
        </authorList>
    </citation>
    <scope>NUCLEOTIDE SEQUENCE [LARGE SCALE GENOMIC DNA]</scope>
</reference>
<evidence type="ECO:0000256" key="8">
    <source>
        <dbReference type="ARBA" id="ARBA00023242"/>
    </source>
</evidence>
<feature type="compositionally biased region" description="Pro residues" evidence="13">
    <location>
        <begin position="225"/>
        <end position="252"/>
    </location>
</feature>
<feature type="compositionally biased region" description="Gly residues" evidence="13">
    <location>
        <begin position="658"/>
        <end position="668"/>
    </location>
</feature>
<keyword evidence="8" id="KW-0539">Nucleus</keyword>
<evidence type="ECO:0000256" key="4">
    <source>
        <dbReference type="ARBA" id="ARBA00022499"/>
    </source>
</evidence>
<accession>A0A8L0DUF8</accession>
<evidence type="ECO:0000313" key="15">
    <source>
        <dbReference type="Ensembl" id="ENSOMYP00000139619.1"/>
    </source>
</evidence>
<feature type="compositionally biased region" description="Gly residues" evidence="13">
    <location>
        <begin position="37"/>
        <end position="47"/>
    </location>
</feature>
<feature type="compositionally biased region" description="Low complexity" evidence="13">
    <location>
        <begin position="679"/>
        <end position="688"/>
    </location>
</feature>
<evidence type="ECO:0000256" key="12">
    <source>
        <dbReference type="ARBA" id="ARBA00083294"/>
    </source>
</evidence>
<keyword evidence="2" id="KW-0488">Methylation</keyword>
<feature type="compositionally biased region" description="Pro residues" evidence="13">
    <location>
        <begin position="562"/>
        <end position="644"/>
    </location>
</feature>
<proteinExistence type="predicted"/>
<evidence type="ECO:0000256" key="6">
    <source>
        <dbReference type="ARBA" id="ARBA00023015"/>
    </source>
</evidence>